<accession>A0A1I8JQJ3</accession>
<proteinExistence type="predicted"/>
<feature type="region of interest" description="Disordered" evidence="1">
    <location>
        <begin position="69"/>
        <end position="88"/>
    </location>
</feature>
<feature type="compositionally biased region" description="Basic residues" evidence="1">
    <location>
        <begin position="383"/>
        <end position="393"/>
    </location>
</feature>
<feature type="region of interest" description="Disordered" evidence="1">
    <location>
        <begin position="358"/>
        <end position="405"/>
    </location>
</feature>
<evidence type="ECO:0000313" key="3">
    <source>
        <dbReference type="WBParaSite" id="snap_masked-unitig_36568-processed-gene-0.0-mRNA-1"/>
    </source>
</evidence>
<keyword evidence="2" id="KW-1185">Reference proteome</keyword>
<dbReference type="Proteomes" id="UP000095280">
    <property type="component" value="Unplaced"/>
</dbReference>
<reference evidence="3" key="1">
    <citation type="submission" date="2016-11" db="UniProtKB">
        <authorList>
            <consortium name="WormBaseParasite"/>
        </authorList>
    </citation>
    <scope>IDENTIFICATION</scope>
</reference>
<dbReference type="AlphaFoldDB" id="A0A1I8JQJ3"/>
<dbReference type="WBParaSite" id="snap_masked-unitig_36568-processed-gene-0.0-mRNA-1">
    <property type="protein sequence ID" value="snap_masked-unitig_36568-processed-gene-0.0-mRNA-1"/>
    <property type="gene ID" value="snap_masked-unitig_36568-processed-gene-0.0"/>
</dbReference>
<evidence type="ECO:0000313" key="2">
    <source>
        <dbReference type="Proteomes" id="UP000095280"/>
    </source>
</evidence>
<evidence type="ECO:0000256" key="1">
    <source>
        <dbReference type="SAM" id="MobiDB-lite"/>
    </source>
</evidence>
<protein>
    <submittedName>
        <fullName evidence="3">Uncharacterized protein</fullName>
    </submittedName>
</protein>
<organism evidence="2 3">
    <name type="scientific">Macrostomum lignano</name>
    <dbReference type="NCBI Taxonomy" id="282301"/>
    <lineage>
        <taxon>Eukaryota</taxon>
        <taxon>Metazoa</taxon>
        <taxon>Spiralia</taxon>
        <taxon>Lophotrochozoa</taxon>
        <taxon>Platyhelminthes</taxon>
        <taxon>Rhabditophora</taxon>
        <taxon>Macrostomorpha</taxon>
        <taxon>Macrostomida</taxon>
        <taxon>Macrostomidae</taxon>
        <taxon>Macrostomum</taxon>
    </lineage>
</organism>
<name>A0A1I8JQJ3_9PLAT</name>
<sequence length="423" mass="45701">MTPTTTAARNAAVSFGSLAMSGAAPAEPELRHQDAFIDNTPATAASSSIWLTSQTVSSTLEVDAPTQFSDANKVTPTTPAISSTQSEAGPYNLQLRLEEIESQTALHRARDKKITKSIVAEEPGRCCQPLVRKDWRPCGASTCTATSKPPRLTTRLCALVISCTVCSDQKHRGLVRTDKRDTNSPKTSRRRCSVLAADSRSPTALHKNSLVIVRHELGGVPHGQPRPSLRRCPSTVGRAAAHRADALLHLYDNAQPRRHGAKLQDTFTSVQLETLDSLTDRWFSQAAASSACAWSPRRSADILKRGHAVSDAGAMGWPDGLRPPGVAQHSLAEGQGQEKFDYYVQLYAPSPGVKCSKAKASRQATGSNADPSDELELLDGGRRRSARPCRPHQRQPQSGSSLFRRLAAVKRRRLHGSAGSLNK</sequence>
<feature type="compositionally biased region" description="Polar residues" evidence="1">
    <location>
        <begin position="69"/>
        <end position="87"/>
    </location>
</feature>